<evidence type="ECO:0000256" key="2">
    <source>
        <dbReference type="SAM" id="MobiDB-lite"/>
    </source>
</evidence>
<dbReference type="EMBL" id="JBHSFQ010000009">
    <property type="protein sequence ID" value="MFC4562559.1"/>
    <property type="molecule type" value="Genomic_DNA"/>
</dbReference>
<dbReference type="Pfam" id="PF09704">
    <property type="entry name" value="Cas_Cas5d"/>
    <property type="match status" value="1"/>
</dbReference>
<dbReference type="Gene3D" id="3.30.70.2660">
    <property type="match status" value="1"/>
</dbReference>
<keyword evidence="4" id="KW-1185">Reference proteome</keyword>
<dbReference type="InterPro" id="IPR021124">
    <property type="entry name" value="CRISPR-assoc_prot_Cas5"/>
</dbReference>
<dbReference type="NCBIfam" id="TIGR01868">
    <property type="entry name" value="casD_Cas5e"/>
    <property type="match status" value="1"/>
</dbReference>
<evidence type="ECO:0000313" key="4">
    <source>
        <dbReference type="Proteomes" id="UP001595923"/>
    </source>
</evidence>
<feature type="region of interest" description="Disordered" evidence="2">
    <location>
        <begin position="81"/>
        <end position="107"/>
    </location>
</feature>
<dbReference type="InterPro" id="IPR013422">
    <property type="entry name" value="CRISPR-assoc_prot_Cas5_N"/>
</dbReference>
<reference evidence="4" key="1">
    <citation type="journal article" date="2019" name="Int. J. Syst. Evol. Microbiol.">
        <title>The Global Catalogue of Microorganisms (GCM) 10K type strain sequencing project: providing services to taxonomists for standard genome sequencing and annotation.</title>
        <authorList>
            <consortium name="The Broad Institute Genomics Platform"/>
            <consortium name="The Broad Institute Genome Sequencing Center for Infectious Disease"/>
            <person name="Wu L."/>
            <person name="Ma J."/>
        </authorList>
    </citation>
    <scope>NUCLEOTIDE SEQUENCE [LARGE SCALE GENOMIC DNA]</scope>
    <source>
        <strain evidence="4">XZYJ18</strain>
    </source>
</reference>
<keyword evidence="1" id="KW-0051">Antiviral defense</keyword>
<sequence>MPDVLALVLSSPLQSWGVATRYNTRGTLSQPTKSGVIGLCAAALGRPRGADLSDLAALRFGVRVDRPGTLLVDYHTMSAASHGPLDPQRQRLPTADGKTPLKPGEGKVSRRHYLQDAVFVAAFEGEGPRQAALLAAVRDALKAPRYPLSLGRRSCPPDRPVLVGLFSGIALERSLQDMDDGIPWEGATAWQKWAAERDGVEPTPPGPLPVTVDDPEGDDLYPDLPAGGEAFNRVFGQRPVRHLVTTDAGPPRFDGDDAMDLLDGED</sequence>
<dbReference type="InterPro" id="IPR010147">
    <property type="entry name" value="CRISPR-assoc_prot_CasD"/>
</dbReference>
<dbReference type="Proteomes" id="UP001595923">
    <property type="component" value="Unassembled WGS sequence"/>
</dbReference>
<name>A0ABV9DUI2_9ACTN</name>
<organism evidence="3 4">
    <name type="scientific">Nocardiopsis mangrovi</name>
    <dbReference type="NCBI Taxonomy" id="1179818"/>
    <lineage>
        <taxon>Bacteria</taxon>
        <taxon>Bacillati</taxon>
        <taxon>Actinomycetota</taxon>
        <taxon>Actinomycetes</taxon>
        <taxon>Streptosporangiales</taxon>
        <taxon>Nocardiopsidaceae</taxon>
        <taxon>Nocardiopsis</taxon>
    </lineage>
</organism>
<evidence type="ECO:0000256" key="1">
    <source>
        <dbReference type="ARBA" id="ARBA00023118"/>
    </source>
</evidence>
<dbReference type="NCBIfam" id="TIGR02593">
    <property type="entry name" value="CRISPR_cas5"/>
    <property type="match status" value="1"/>
</dbReference>
<comment type="caution">
    <text evidence="3">The sequence shown here is derived from an EMBL/GenBank/DDBJ whole genome shotgun (WGS) entry which is preliminary data.</text>
</comment>
<feature type="compositionally biased region" description="Acidic residues" evidence="2">
    <location>
        <begin position="256"/>
        <end position="266"/>
    </location>
</feature>
<gene>
    <name evidence="3" type="primary">cas5e</name>
    <name evidence="3" type="ORF">ACFO4E_11905</name>
</gene>
<accession>A0ABV9DUI2</accession>
<dbReference type="RefSeq" id="WP_378573884.1">
    <property type="nucleotide sequence ID" value="NZ_JBHSFQ010000009.1"/>
</dbReference>
<feature type="region of interest" description="Disordered" evidence="2">
    <location>
        <begin position="244"/>
        <end position="266"/>
    </location>
</feature>
<protein>
    <submittedName>
        <fullName evidence="3">Type I-E CRISPR-associated protein Cas5/CasD</fullName>
    </submittedName>
</protein>
<evidence type="ECO:0000313" key="3">
    <source>
        <dbReference type="EMBL" id="MFC4562559.1"/>
    </source>
</evidence>
<proteinExistence type="predicted"/>
<dbReference type="CDD" id="cd09756">
    <property type="entry name" value="Cas5_I-E"/>
    <property type="match status" value="1"/>
</dbReference>